<gene>
    <name evidence="2" type="ORF">Lsai_1944</name>
</gene>
<accession>A0A0W0YJH6</accession>
<evidence type="ECO:0000313" key="3">
    <source>
        <dbReference type="Proteomes" id="UP000054621"/>
    </source>
</evidence>
<evidence type="ECO:0000313" key="2">
    <source>
        <dbReference type="EMBL" id="KTD56831.1"/>
    </source>
</evidence>
<dbReference type="Proteomes" id="UP000054621">
    <property type="component" value="Unassembled WGS sequence"/>
</dbReference>
<feature type="region of interest" description="Disordered" evidence="1">
    <location>
        <begin position="28"/>
        <end position="120"/>
    </location>
</feature>
<proteinExistence type="predicted"/>
<name>A0A0W0YJH6_9GAMM</name>
<protein>
    <submittedName>
        <fullName evidence="2">Uncharacterized protein</fullName>
    </submittedName>
</protein>
<dbReference type="eggNOG" id="ENOG503120C">
    <property type="taxonomic scope" value="Bacteria"/>
</dbReference>
<comment type="caution">
    <text evidence="2">The sequence shown here is derived from an EMBL/GenBank/DDBJ whole genome shotgun (WGS) entry which is preliminary data.</text>
</comment>
<reference evidence="2 3" key="1">
    <citation type="submission" date="2015-11" db="EMBL/GenBank/DDBJ databases">
        <title>Genomic analysis of 38 Legionella species identifies large and diverse effector repertoires.</title>
        <authorList>
            <person name="Burstein D."/>
            <person name="Amaro F."/>
            <person name="Zusman T."/>
            <person name="Lifshitz Z."/>
            <person name="Cohen O."/>
            <person name="Gilbert J.A."/>
            <person name="Pupko T."/>
            <person name="Shuman H.A."/>
            <person name="Segal G."/>
        </authorList>
    </citation>
    <scope>NUCLEOTIDE SEQUENCE [LARGE SCALE GENOMIC DNA]</scope>
    <source>
        <strain evidence="2 3">Mt.St.Helens-4</strain>
    </source>
</reference>
<sequence length="120" mass="13624">MKQDEERDYYKNMMALTNEITNWLLKGLDPVDSPNQKQQNPNQLLQNTNATQNNQQTLQNSDSPQLSQLSSSQTNTTPLELEKACGVNDNVINKNTSENDDINENDNTIRNDSTNSFSMQ</sequence>
<organism evidence="2 3">
    <name type="scientific">Legionella sainthelensi</name>
    <dbReference type="NCBI Taxonomy" id="28087"/>
    <lineage>
        <taxon>Bacteria</taxon>
        <taxon>Pseudomonadati</taxon>
        <taxon>Pseudomonadota</taxon>
        <taxon>Gammaproteobacteria</taxon>
        <taxon>Legionellales</taxon>
        <taxon>Legionellaceae</taxon>
        <taxon>Legionella</taxon>
    </lineage>
</organism>
<dbReference type="RefSeq" id="WP_027272414.1">
    <property type="nucleotide sequence ID" value="NZ_CAAAJE010000063.1"/>
</dbReference>
<evidence type="ECO:0000256" key="1">
    <source>
        <dbReference type="SAM" id="MobiDB-lite"/>
    </source>
</evidence>
<dbReference type="EMBL" id="LNYV01000030">
    <property type="protein sequence ID" value="KTD56831.1"/>
    <property type="molecule type" value="Genomic_DNA"/>
</dbReference>
<dbReference type="PATRIC" id="fig|28087.4.peg.2092"/>
<feature type="compositionally biased region" description="Low complexity" evidence="1">
    <location>
        <begin position="35"/>
        <end position="79"/>
    </location>
</feature>
<dbReference type="AlphaFoldDB" id="A0A0W0YJH6"/>